<name>A8PUH0_MALGO</name>
<reference evidence="2 3" key="1">
    <citation type="journal article" date="2007" name="Proc. Natl. Acad. Sci. U.S.A.">
        <title>Dandruff-associated Malassezia genomes reveal convergent and divergent virulence traits shared with plant and human fungal pathogens.</title>
        <authorList>
            <person name="Xu J."/>
            <person name="Saunders C.W."/>
            <person name="Hu P."/>
            <person name="Grant R.A."/>
            <person name="Boekhout T."/>
            <person name="Kuramae E.E."/>
            <person name="Kronstad J.W."/>
            <person name="Deangelis Y.M."/>
            <person name="Reeder N.L."/>
            <person name="Johnstone K.R."/>
            <person name="Leland M."/>
            <person name="Fieno A.M."/>
            <person name="Begley W.M."/>
            <person name="Sun Y."/>
            <person name="Lacey M.P."/>
            <person name="Chaudhary T."/>
            <person name="Keough T."/>
            <person name="Chu L."/>
            <person name="Sears R."/>
            <person name="Yuan B."/>
            <person name="Dawson T.L.Jr."/>
        </authorList>
    </citation>
    <scope>NUCLEOTIDE SEQUENCE [LARGE SCALE GENOMIC DNA]</scope>
    <source>
        <strain evidence="3">ATCC MYA-4612 / CBS 7966</strain>
    </source>
</reference>
<dbReference type="EMBL" id="AAYY01000002">
    <property type="protein sequence ID" value="EDP44877.1"/>
    <property type="molecule type" value="Genomic_DNA"/>
</dbReference>
<dbReference type="OMA" id="ERCGASE"/>
<dbReference type="GeneID" id="5856397"/>
<evidence type="ECO:0000313" key="3">
    <source>
        <dbReference type="Proteomes" id="UP000008837"/>
    </source>
</evidence>
<dbReference type="Proteomes" id="UP000008837">
    <property type="component" value="Unassembled WGS sequence"/>
</dbReference>
<evidence type="ECO:0000313" key="2">
    <source>
        <dbReference type="EMBL" id="EDP44877.1"/>
    </source>
</evidence>
<accession>A8PUH0</accession>
<evidence type="ECO:0000256" key="1">
    <source>
        <dbReference type="SAM" id="MobiDB-lite"/>
    </source>
</evidence>
<dbReference type="InParanoid" id="A8PUH0"/>
<comment type="caution">
    <text evidence="2">The sequence shown here is derived from an EMBL/GenBank/DDBJ whole genome shotgun (WGS) entry which is preliminary data.</text>
</comment>
<feature type="region of interest" description="Disordered" evidence="1">
    <location>
        <begin position="1"/>
        <end position="42"/>
    </location>
</feature>
<protein>
    <submittedName>
        <fullName evidence="2">Uncharacterized protein</fullName>
    </submittedName>
</protein>
<proteinExistence type="predicted"/>
<organism evidence="2 3">
    <name type="scientific">Malassezia globosa (strain ATCC MYA-4612 / CBS 7966)</name>
    <name type="common">Dandruff-associated fungus</name>
    <dbReference type="NCBI Taxonomy" id="425265"/>
    <lineage>
        <taxon>Eukaryota</taxon>
        <taxon>Fungi</taxon>
        <taxon>Dikarya</taxon>
        <taxon>Basidiomycota</taxon>
        <taxon>Ustilaginomycotina</taxon>
        <taxon>Malasseziomycetes</taxon>
        <taxon>Malasseziales</taxon>
        <taxon>Malasseziaceae</taxon>
        <taxon>Malassezia</taxon>
    </lineage>
</organism>
<dbReference type="RefSeq" id="XP_001732091.1">
    <property type="nucleotide sequence ID" value="XM_001732039.1"/>
</dbReference>
<sequence>MGDDSRLWLATHGKSEKISGPSGEALESSHAQGGASSTNWRVPDFRSQTARESNTEFDAFQHERSALHGPNAILSNISIEQTDSNPALMERAWQQNPHYMSVKVQQDGHRFIDAIESELHAPEAGAPSHEFDSMRPLVHLEETWRPPSPSQGLSMSREQYAMHENLAKLQTGTGNDIQPFRQAESIQPPEDDAALEEGVYARTPEAALESVWNPQKARMSRVAHFREATAGSIPSSSYTKVRGQAIVDRLRGWLVREGYADEVYGLPPLTAKMFGEATMDAPDAKTEERRATAIRRLDALYRHLSISQTEKGDRRINRERCGASEMEAWLQKNH</sequence>
<dbReference type="KEGG" id="mgl:MGL_0684"/>
<dbReference type="AlphaFoldDB" id="A8PUH0"/>
<feature type="compositionally biased region" description="Polar residues" evidence="1">
    <location>
        <begin position="29"/>
        <end position="42"/>
    </location>
</feature>
<gene>
    <name evidence="2" type="ORF">MGL_0684</name>
</gene>
<keyword evidence="3" id="KW-1185">Reference proteome</keyword>
<dbReference type="VEuPathDB" id="FungiDB:MGL_0684"/>
<dbReference type="OrthoDB" id="2527463at2759"/>